<reference evidence="1 2" key="1">
    <citation type="submission" date="2019-08" db="EMBL/GenBank/DDBJ databases">
        <title>Draft genome sequencing and comparative genomics of hatchery-associated Vibrios.</title>
        <authorList>
            <person name="Kehlet-Delgado H."/>
            <person name="Mueller R.S."/>
        </authorList>
    </citation>
    <scope>NUCLEOTIDE SEQUENCE [LARGE SCALE GENOMIC DNA]</scope>
    <source>
        <strain evidence="1 2">00-78-3</strain>
    </source>
</reference>
<sequence length="781" mass="88847">MVSEKNKIVVNGTTYDNIKDLARAFNLKYTTVRARIKNLGWTYEQAVNLKERKVEHKGNYSEVTVQGNTFKSMSHAAIHYGFKPERIMERIRRGWTIDEAFELVERSRPINNRYSLTVGGKVYENQNALASAFNLSPNTLKARVSKQGWTYEQAVGLEERPREIKYTVCGLGFESMREVSEHFGVLRETLHMRWNKGLRDDDLVRSENSAEKPITVEGTKFKSIAEACRVYDKVYATIKGRLDNGWTPEQAFLIDSMESTADYTGFIYKIEVDGKPYVGQTRRDTQLRLSEHFECALSGDFSDGSIHEAIRNLIDSIGEDLAIVTVSDAFEILEEPHHTKLNEREMHFIKEFDSFRNGYNLNGGTHGIGTQHGKAFFVGNIRFKSIAEAARHYEIKAATLQFRLKSGMKPEDAVNPDSLLNERIEFRGVQYETKKSLAKAYGVSYSNFHNRYEQLGWTLEQALELEPAPARPFAHNAEEIEYKGNVFNSLSHIDEHLGRATGYSSGCLSKGWSLEEIFGDAERPKQEAWNRKEIEYDGVVYPSQTALADEFGIERKVFEHRLKSGWELKDALKNENHSKRSVQCEGVQYDSIRDLARAYKLDGELVWGRINRKWTPEQAVGVHPEPNLRSLTPTNAVKVEVEGVEYSSVEAVCSYYGVDKSTYYGRLNRGATVEQALGLEDIPVQKHTAFTLNGVYYASHTDAERRLGLPEGTISSRLKLGKSIQEACVVGNLAKKAIEYKGVTYESMQALAKHLNVPYKKLHYHVKAMKRSIDDAVERIR</sequence>
<proteinExistence type="predicted"/>
<name>A0A7Y3Z9Q1_9VIBR</name>
<dbReference type="EMBL" id="VTYN01000013">
    <property type="protein sequence ID" value="NOH49068.1"/>
    <property type="molecule type" value="Genomic_DNA"/>
</dbReference>
<protein>
    <recommendedName>
        <fullName evidence="3">GIY-YIG domain-containing protein</fullName>
    </recommendedName>
</protein>
<dbReference type="AlphaFoldDB" id="A0A7Y3Z9Q1"/>
<comment type="caution">
    <text evidence="1">The sequence shown here is derived from an EMBL/GenBank/DDBJ whole genome shotgun (WGS) entry which is preliminary data.</text>
</comment>
<organism evidence="1 2">
    <name type="scientific">Vibrio rotiferianus</name>
    <dbReference type="NCBI Taxonomy" id="190895"/>
    <lineage>
        <taxon>Bacteria</taxon>
        <taxon>Pseudomonadati</taxon>
        <taxon>Pseudomonadota</taxon>
        <taxon>Gammaproteobacteria</taxon>
        <taxon>Vibrionales</taxon>
        <taxon>Vibrionaceae</taxon>
        <taxon>Vibrio</taxon>
    </lineage>
</organism>
<dbReference type="RefSeq" id="WP_171358199.1">
    <property type="nucleotide sequence ID" value="NZ_VTYN01000013.1"/>
</dbReference>
<dbReference type="InterPro" id="IPR035901">
    <property type="entry name" value="GIY-YIG_endonuc_sf"/>
</dbReference>
<evidence type="ECO:0000313" key="2">
    <source>
        <dbReference type="Proteomes" id="UP000572072"/>
    </source>
</evidence>
<dbReference type="Proteomes" id="UP000572072">
    <property type="component" value="Unassembled WGS sequence"/>
</dbReference>
<evidence type="ECO:0008006" key="3">
    <source>
        <dbReference type="Google" id="ProtNLM"/>
    </source>
</evidence>
<gene>
    <name evidence="1" type="ORF">F0262_13500</name>
</gene>
<evidence type="ECO:0000313" key="1">
    <source>
        <dbReference type="EMBL" id="NOH49068.1"/>
    </source>
</evidence>
<dbReference type="Gene3D" id="3.40.1440.10">
    <property type="entry name" value="GIY-YIG endonuclease"/>
    <property type="match status" value="1"/>
</dbReference>
<accession>A0A7Y3Z9Q1</accession>